<protein>
    <recommendedName>
        <fullName evidence="3">Transcriptional regulator, AbiEi antitoxin, Type IV TA system</fullName>
    </recommendedName>
</protein>
<gene>
    <name evidence="1" type="ORF">SAMN04488132_10562</name>
</gene>
<name>A0A1T4NZE4_9BACT</name>
<dbReference type="InterPro" id="IPR045738">
    <property type="entry name" value="DUF6088"/>
</dbReference>
<dbReference type="AlphaFoldDB" id="A0A1T4NZE4"/>
<proteinExistence type="predicted"/>
<dbReference type="Proteomes" id="UP000190888">
    <property type="component" value="Unassembled WGS sequence"/>
</dbReference>
<dbReference type="OrthoDB" id="9798200at2"/>
<dbReference type="RefSeq" id="WP_078831395.1">
    <property type="nucleotide sequence ID" value="NZ_FUWH01000005.1"/>
</dbReference>
<reference evidence="1 2" key="1">
    <citation type="submission" date="2017-02" db="EMBL/GenBank/DDBJ databases">
        <authorList>
            <person name="Peterson S.W."/>
        </authorList>
    </citation>
    <scope>NUCLEOTIDE SEQUENCE [LARGE SCALE GENOMIC DNA]</scope>
    <source>
        <strain evidence="1 2">DSM 22335</strain>
    </source>
</reference>
<dbReference type="Pfam" id="PF19570">
    <property type="entry name" value="DUF6088"/>
    <property type="match status" value="1"/>
</dbReference>
<dbReference type="STRING" id="413434.SAMN04488132_10562"/>
<evidence type="ECO:0000313" key="1">
    <source>
        <dbReference type="EMBL" id="SJZ84472.1"/>
    </source>
</evidence>
<evidence type="ECO:0008006" key="3">
    <source>
        <dbReference type="Google" id="ProtNLM"/>
    </source>
</evidence>
<dbReference type="EMBL" id="FUWH01000005">
    <property type="protein sequence ID" value="SJZ84472.1"/>
    <property type="molecule type" value="Genomic_DNA"/>
</dbReference>
<accession>A0A1T4NZE4</accession>
<organism evidence="1 2">
    <name type="scientific">Sediminibacterium ginsengisoli</name>
    <dbReference type="NCBI Taxonomy" id="413434"/>
    <lineage>
        <taxon>Bacteria</taxon>
        <taxon>Pseudomonadati</taxon>
        <taxon>Bacteroidota</taxon>
        <taxon>Chitinophagia</taxon>
        <taxon>Chitinophagales</taxon>
        <taxon>Chitinophagaceae</taxon>
        <taxon>Sediminibacterium</taxon>
    </lineage>
</organism>
<sequence>MYNKSSLHNRLEQAIAILPDESLFSPFDFWNLGRSTAILMALSRLTAKNLVLRIAKGLYIKTKQGATITQDINSVERLAYAIADKEGVQIRPTGDYALLKLGISENIPRTIVFLTNGTRRRIKTGSFTLIFKTTTKKKLIPENETVFLTIQAINILGTSILNQATIEILASRLIDVSPSSIQEFAHQVPQPTKRILVKIAAQLEHLQSIPIKALES</sequence>
<evidence type="ECO:0000313" key="2">
    <source>
        <dbReference type="Proteomes" id="UP000190888"/>
    </source>
</evidence>
<keyword evidence="2" id="KW-1185">Reference proteome</keyword>